<sequence>MIVLLVLGLVLLIISGVRYWQRGRFHWVTIVTGIILVVFSGIGIHLTQSQHFGMSKIPVEKTQKIDPATSLMGYKIIATNNSHSTAEVYTYRRDGKTYQTTDSDKRPSVKKIVGKQGVLNTTMNTYQVTSPWQQILLVGMPTMIKGESYTKIEIPQDWYVINQNDLISDQKFVTEQSKQIPNKVASETTKAIQDAAKDDDSVLTDKGKQKDLQDKAISDVTNQVNDETKQALAKRLNQQTELK</sequence>
<keyword evidence="1" id="KW-1133">Transmembrane helix</keyword>
<evidence type="ECO:0008006" key="4">
    <source>
        <dbReference type="Google" id="ProtNLM"/>
    </source>
</evidence>
<dbReference type="Pfam" id="PF16069">
    <property type="entry name" value="DUF4811"/>
    <property type="match status" value="1"/>
</dbReference>
<dbReference type="InterPro" id="IPR032083">
    <property type="entry name" value="DUF4811"/>
</dbReference>
<evidence type="ECO:0000313" key="3">
    <source>
        <dbReference type="Proteomes" id="UP000030643"/>
    </source>
</evidence>
<dbReference type="EMBL" id="DF820484">
    <property type="protein sequence ID" value="GAK30055.1"/>
    <property type="molecule type" value="Genomic_DNA"/>
</dbReference>
<proteinExistence type="predicted"/>
<feature type="transmembrane region" description="Helical" evidence="1">
    <location>
        <begin position="26"/>
        <end position="46"/>
    </location>
</feature>
<dbReference type="AlphaFoldDB" id="A0A069CQT0"/>
<dbReference type="Proteomes" id="UP000030643">
    <property type="component" value="Unassembled WGS sequence"/>
</dbReference>
<accession>A0A069CQT0</accession>
<keyword evidence="1" id="KW-0812">Transmembrane</keyword>
<gene>
    <name evidence="2" type="ORF">WOSG25_011470</name>
</gene>
<keyword evidence="1" id="KW-0472">Membrane</keyword>
<name>A0A069CQT0_WEIOS</name>
<keyword evidence="3" id="KW-1185">Reference proteome</keyword>
<organism evidence="2 3">
    <name type="scientific">Weissella oryzae (strain DSM 25784 / JCM 18191 / LMG 30913 / SG25)</name>
    <dbReference type="NCBI Taxonomy" id="1329250"/>
    <lineage>
        <taxon>Bacteria</taxon>
        <taxon>Bacillati</taxon>
        <taxon>Bacillota</taxon>
        <taxon>Bacilli</taxon>
        <taxon>Lactobacillales</taxon>
        <taxon>Lactobacillaceae</taxon>
        <taxon>Weissella</taxon>
    </lineage>
</organism>
<evidence type="ECO:0000313" key="2">
    <source>
        <dbReference type="EMBL" id="GAK30055.1"/>
    </source>
</evidence>
<evidence type="ECO:0000256" key="1">
    <source>
        <dbReference type="SAM" id="Phobius"/>
    </source>
</evidence>
<reference evidence="3" key="1">
    <citation type="journal article" date="2014" name="Genome Announc.">
        <title>Draft genome sequence of Weissella oryzae SG25T, isolated from fermented rice grains.</title>
        <authorList>
            <person name="Tanizawa Y."/>
            <person name="Fujisawa T."/>
            <person name="Mochizuki T."/>
            <person name="Kaminuma E."/>
            <person name="Suzuki Y."/>
            <person name="Nakamura Y."/>
            <person name="Tohno M."/>
        </authorList>
    </citation>
    <scope>NUCLEOTIDE SEQUENCE [LARGE SCALE GENOMIC DNA]</scope>
    <source>
        <strain evidence="3">DSM 25784 / JCM 18191 / LMG 30913 / SG25</strain>
    </source>
</reference>
<protein>
    <recommendedName>
        <fullName evidence="4">DUF4811 domain-containing protein</fullName>
    </recommendedName>
</protein>